<comment type="caution">
    <text evidence="1">The sequence shown here is derived from an EMBL/GenBank/DDBJ whole genome shotgun (WGS) entry which is preliminary data.</text>
</comment>
<gene>
    <name evidence="1" type="ORF">TrCOL_g1596</name>
</gene>
<evidence type="ECO:0000313" key="1">
    <source>
        <dbReference type="EMBL" id="GMI45418.1"/>
    </source>
</evidence>
<organism evidence="1 2">
    <name type="scientific">Triparma columacea</name>
    <dbReference type="NCBI Taxonomy" id="722753"/>
    <lineage>
        <taxon>Eukaryota</taxon>
        <taxon>Sar</taxon>
        <taxon>Stramenopiles</taxon>
        <taxon>Ochrophyta</taxon>
        <taxon>Bolidophyceae</taxon>
        <taxon>Parmales</taxon>
        <taxon>Triparmaceae</taxon>
        <taxon>Triparma</taxon>
    </lineage>
</organism>
<reference evidence="2" key="1">
    <citation type="journal article" date="2023" name="Commun. Biol.">
        <title>Genome analysis of Parmales, the sister group of diatoms, reveals the evolutionary specialization of diatoms from phago-mixotrophs to photoautotrophs.</title>
        <authorList>
            <person name="Ban H."/>
            <person name="Sato S."/>
            <person name="Yoshikawa S."/>
            <person name="Yamada K."/>
            <person name="Nakamura Y."/>
            <person name="Ichinomiya M."/>
            <person name="Sato N."/>
            <person name="Blanc-Mathieu R."/>
            <person name="Endo H."/>
            <person name="Kuwata A."/>
            <person name="Ogata H."/>
        </authorList>
    </citation>
    <scope>NUCLEOTIDE SEQUENCE [LARGE SCALE GENOMIC DNA]</scope>
</reference>
<name>A0A9W7LD10_9STRA</name>
<dbReference type="Proteomes" id="UP001165065">
    <property type="component" value="Unassembled WGS sequence"/>
</dbReference>
<keyword evidence="2" id="KW-1185">Reference proteome</keyword>
<proteinExistence type="predicted"/>
<protein>
    <submittedName>
        <fullName evidence="1">Uncharacterized protein</fullName>
    </submittedName>
</protein>
<dbReference type="EMBL" id="BRYA01000246">
    <property type="protein sequence ID" value="GMI45418.1"/>
    <property type="molecule type" value="Genomic_DNA"/>
</dbReference>
<sequence length="97" mass="11323">MLWQIDRHTLEATSLMLKLCKSKMKTNPMRATPNAGTRVGKVMVFLDKYEDVAEHILSFLEWSVTDFFHSRKEDLLAVALESGEMRQRNMCLFWDLA</sequence>
<accession>A0A9W7LD10</accession>
<dbReference type="AlphaFoldDB" id="A0A9W7LD10"/>
<evidence type="ECO:0000313" key="2">
    <source>
        <dbReference type="Proteomes" id="UP001165065"/>
    </source>
</evidence>